<evidence type="ECO:0000313" key="8">
    <source>
        <dbReference type="Proteomes" id="UP000792457"/>
    </source>
</evidence>
<dbReference type="PIRSF" id="PIRSF036514">
    <property type="entry name" value="Sm_HSP_B1"/>
    <property type="match status" value="1"/>
</dbReference>
<dbReference type="GO" id="GO:0046872">
    <property type="term" value="F:metal ion binding"/>
    <property type="evidence" value="ECO:0007669"/>
    <property type="project" value="UniProtKB-KW"/>
</dbReference>
<dbReference type="EMBL" id="KZ308145">
    <property type="protein sequence ID" value="KAG8222842.1"/>
    <property type="molecule type" value="Genomic_DNA"/>
</dbReference>
<name>A0A8K0JUC8_LADFU</name>
<feature type="region of interest" description="Disordered" evidence="5">
    <location>
        <begin position="165"/>
        <end position="185"/>
    </location>
</feature>
<evidence type="ECO:0000256" key="3">
    <source>
        <dbReference type="PROSITE-ProRule" id="PRU00285"/>
    </source>
</evidence>
<dbReference type="GO" id="GO:0042026">
    <property type="term" value="P:protein refolding"/>
    <property type="evidence" value="ECO:0007669"/>
    <property type="project" value="TreeGrafter"/>
</dbReference>
<accession>A0A8K0JUC8</accession>
<dbReference type="PANTHER" id="PTHR45640">
    <property type="entry name" value="HEAT SHOCK PROTEIN HSP-12.2-RELATED"/>
    <property type="match status" value="1"/>
</dbReference>
<dbReference type="GO" id="GO:0005737">
    <property type="term" value="C:cytoplasm"/>
    <property type="evidence" value="ECO:0007669"/>
    <property type="project" value="TreeGrafter"/>
</dbReference>
<evidence type="ECO:0000259" key="6">
    <source>
        <dbReference type="PROSITE" id="PS01031"/>
    </source>
</evidence>
<keyword evidence="8" id="KW-1185">Reference proteome</keyword>
<evidence type="ECO:0000256" key="5">
    <source>
        <dbReference type="SAM" id="MobiDB-lite"/>
    </source>
</evidence>
<dbReference type="PRINTS" id="PR00299">
    <property type="entry name" value="ACRYSTALLIN"/>
</dbReference>
<proteinExistence type="inferred from homology"/>
<evidence type="ECO:0000256" key="2">
    <source>
        <dbReference type="PIRSR" id="PIRSR036514-1"/>
    </source>
</evidence>
<dbReference type="InterPro" id="IPR055269">
    <property type="entry name" value="Alpha-crystallin/HSP_16"/>
</dbReference>
<comment type="caution">
    <text evidence="7">The sequence shown here is derived from an EMBL/GenBank/DDBJ whole genome shotgun (WGS) entry which is preliminary data.</text>
</comment>
<keyword evidence="2" id="KW-0862">Zinc</keyword>
<dbReference type="PANTHER" id="PTHR45640:SF34">
    <property type="entry name" value="PROTEIN LETHAL(2)ESSENTIAL FOR LIFE"/>
    <property type="match status" value="1"/>
</dbReference>
<organism evidence="7 8">
    <name type="scientific">Ladona fulva</name>
    <name type="common">Scarce chaser dragonfly</name>
    <name type="synonym">Libellula fulva</name>
    <dbReference type="NCBI Taxonomy" id="123851"/>
    <lineage>
        <taxon>Eukaryota</taxon>
        <taxon>Metazoa</taxon>
        <taxon>Ecdysozoa</taxon>
        <taxon>Arthropoda</taxon>
        <taxon>Hexapoda</taxon>
        <taxon>Insecta</taxon>
        <taxon>Pterygota</taxon>
        <taxon>Palaeoptera</taxon>
        <taxon>Odonata</taxon>
        <taxon>Epiprocta</taxon>
        <taxon>Anisoptera</taxon>
        <taxon>Libelluloidea</taxon>
        <taxon>Libellulidae</taxon>
        <taxon>Ladona</taxon>
    </lineage>
</organism>
<dbReference type="OrthoDB" id="1431247at2759"/>
<dbReference type="GO" id="GO:0009408">
    <property type="term" value="P:response to heat"/>
    <property type="evidence" value="ECO:0007669"/>
    <property type="project" value="UniProtKB-ARBA"/>
</dbReference>
<reference evidence="7" key="2">
    <citation type="submission" date="2017-10" db="EMBL/GenBank/DDBJ databases">
        <title>Ladona fulva Genome sequencing and assembly.</title>
        <authorList>
            <person name="Murali S."/>
            <person name="Richards S."/>
            <person name="Bandaranaike D."/>
            <person name="Bellair M."/>
            <person name="Blankenburg K."/>
            <person name="Chao H."/>
            <person name="Dinh H."/>
            <person name="Doddapaneni H."/>
            <person name="Dugan-Rocha S."/>
            <person name="Elkadiri S."/>
            <person name="Gnanaolivu R."/>
            <person name="Hernandez B."/>
            <person name="Skinner E."/>
            <person name="Javaid M."/>
            <person name="Lee S."/>
            <person name="Li M."/>
            <person name="Ming W."/>
            <person name="Munidasa M."/>
            <person name="Muniz J."/>
            <person name="Nguyen L."/>
            <person name="Hughes D."/>
            <person name="Osuji N."/>
            <person name="Pu L.-L."/>
            <person name="Puazo M."/>
            <person name="Qu C."/>
            <person name="Quiroz J."/>
            <person name="Raj R."/>
            <person name="Weissenberger G."/>
            <person name="Xin Y."/>
            <person name="Zou X."/>
            <person name="Han Y."/>
            <person name="Worley K."/>
            <person name="Muzny D."/>
            <person name="Gibbs R."/>
        </authorList>
    </citation>
    <scope>NUCLEOTIDE SEQUENCE</scope>
    <source>
        <strain evidence="7">Sampled in the wild</strain>
    </source>
</reference>
<dbReference type="InterPro" id="IPR008978">
    <property type="entry name" value="HSP20-like_chaperone"/>
</dbReference>
<keyword evidence="2" id="KW-0479">Metal-binding</keyword>
<comment type="similarity">
    <text evidence="1 3 4">Belongs to the small heat shock protein (HSP20) family.</text>
</comment>
<dbReference type="GO" id="GO:0005634">
    <property type="term" value="C:nucleus"/>
    <property type="evidence" value="ECO:0007669"/>
    <property type="project" value="TreeGrafter"/>
</dbReference>
<dbReference type="CDD" id="cd06526">
    <property type="entry name" value="metazoan_ACD"/>
    <property type="match status" value="1"/>
</dbReference>
<dbReference type="AlphaFoldDB" id="A0A8K0JUC8"/>
<evidence type="ECO:0000313" key="7">
    <source>
        <dbReference type="EMBL" id="KAG8222842.1"/>
    </source>
</evidence>
<protein>
    <recommendedName>
        <fullName evidence="6">SHSP domain-containing protein</fullName>
    </recommendedName>
</protein>
<dbReference type="Pfam" id="PF00011">
    <property type="entry name" value="HSP20"/>
    <property type="match status" value="1"/>
</dbReference>
<gene>
    <name evidence="7" type="ORF">J437_LFUL007550</name>
</gene>
<dbReference type="InterPro" id="IPR001436">
    <property type="entry name" value="Alpha-crystallin/sHSP_animal"/>
</dbReference>
<sequence>MSILPFILRDASWDEMDRPLRLFDQDFGLGMRLNDLYQPIPNLLKLGYYRPWRHVTGQRSGVSSVQTNKDNFQVMLDVQQFSPEEISVKTVDNCVVVEGRHEEKQDEHGFVSRHFIRRYVLPEGIRPETITSSLSSDGVLTITAPKALPMPAVNERMVPITQTGVPAVKQGEASSPKPSTEEAKE</sequence>
<evidence type="ECO:0000256" key="1">
    <source>
        <dbReference type="PIRNR" id="PIRNR036514"/>
    </source>
</evidence>
<feature type="binding site" evidence="2">
    <location>
        <position position="101"/>
    </location>
    <ligand>
        <name>Zn(2+)</name>
        <dbReference type="ChEBI" id="CHEBI:29105"/>
        <label>1</label>
    </ligand>
</feature>
<reference evidence="7" key="1">
    <citation type="submission" date="2013-04" db="EMBL/GenBank/DDBJ databases">
        <authorList>
            <person name="Qu J."/>
            <person name="Murali S.C."/>
            <person name="Bandaranaike D."/>
            <person name="Bellair M."/>
            <person name="Blankenburg K."/>
            <person name="Chao H."/>
            <person name="Dinh H."/>
            <person name="Doddapaneni H."/>
            <person name="Downs B."/>
            <person name="Dugan-Rocha S."/>
            <person name="Elkadiri S."/>
            <person name="Gnanaolivu R.D."/>
            <person name="Hernandez B."/>
            <person name="Javaid M."/>
            <person name="Jayaseelan J.C."/>
            <person name="Lee S."/>
            <person name="Li M."/>
            <person name="Ming W."/>
            <person name="Munidasa M."/>
            <person name="Muniz J."/>
            <person name="Nguyen L."/>
            <person name="Ongeri F."/>
            <person name="Osuji N."/>
            <person name="Pu L.-L."/>
            <person name="Puazo M."/>
            <person name="Qu C."/>
            <person name="Quiroz J."/>
            <person name="Raj R."/>
            <person name="Weissenberger G."/>
            <person name="Xin Y."/>
            <person name="Zou X."/>
            <person name="Han Y."/>
            <person name="Richards S."/>
            <person name="Worley K."/>
            <person name="Muzny D."/>
            <person name="Gibbs R."/>
        </authorList>
    </citation>
    <scope>NUCLEOTIDE SEQUENCE</scope>
    <source>
        <strain evidence="7">Sampled in the wild</strain>
    </source>
</reference>
<dbReference type="InterPro" id="IPR002068">
    <property type="entry name" value="A-crystallin/Hsp20_dom"/>
</dbReference>
<feature type="binding site" evidence="2">
    <location>
        <position position="108"/>
    </location>
    <ligand>
        <name>Zn(2+)</name>
        <dbReference type="ChEBI" id="CHEBI:29105"/>
        <label>1</label>
    </ligand>
</feature>
<evidence type="ECO:0000256" key="4">
    <source>
        <dbReference type="RuleBase" id="RU003616"/>
    </source>
</evidence>
<dbReference type="SUPFAM" id="SSF49764">
    <property type="entry name" value="HSP20-like chaperones"/>
    <property type="match status" value="1"/>
</dbReference>
<feature type="domain" description="SHSP" evidence="6">
    <location>
        <begin position="53"/>
        <end position="163"/>
    </location>
</feature>
<feature type="binding site" evidence="2">
    <location>
        <position position="103"/>
    </location>
    <ligand>
        <name>Zn(2+)</name>
        <dbReference type="ChEBI" id="CHEBI:29105"/>
        <label>1</label>
    </ligand>
</feature>
<dbReference type="Gene3D" id="2.60.40.790">
    <property type="match status" value="1"/>
</dbReference>
<dbReference type="GO" id="GO:0051082">
    <property type="term" value="F:unfolded protein binding"/>
    <property type="evidence" value="ECO:0007669"/>
    <property type="project" value="TreeGrafter"/>
</dbReference>
<dbReference type="PROSITE" id="PS01031">
    <property type="entry name" value="SHSP"/>
    <property type="match status" value="1"/>
</dbReference>
<dbReference type="Proteomes" id="UP000792457">
    <property type="component" value="Unassembled WGS sequence"/>
</dbReference>